<dbReference type="Proteomes" id="UP000178570">
    <property type="component" value="Unassembled WGS sequence"/>
</dbReference>
<gene>
    <name evidence="1" type="ORF">A2570_02310</name>
</gene>
<proteinExistence type="predicted"/>
<organism evidence="1 2">
    <name type="scientific">Candidatus Brennerbacteria bacterium RIFOXYD1_FULL_41_16</name>
    <dbReference type="NCBI Taxonomy" id="1797529"/>
    <lineage>
        <taxon>Bacteria</taxon>
        <taxon>Candidatus Brenneribacteriota</taxon>
    </lineage>
</organism>
<comment type="caution">
    <text evidence="1">The sequence shown here is derived from an EMBL/GenBank/DDBJ whole genome shotgun (WGS) entry which is preliminary data.</text>
</comment>
<reference evidence="1 2" key="1">
    <citation type="journal article" date="2016" name="Nat. Commun.">
        <title>Thousands of microbial genomes shed light on interconnected biogeochemical processes in an aquifer system.</title>
        <authorList>
            <person name="Anantharaman K."/>
            <person name="Brown C.T."/>
            <person name="Hug L.A."/>
            <person name="Sharon I."/>
            <person name="Castelle C.J."/>
            <person name="Probst A.J."/>
            <person name="Thomas B.C."/>
            <person name="Singh A."/>
            <person name="Wilkins M.J."/>
            <person name="Karaoz U."/>
            <person name="Brodie E.L."/>
            <person name="Williams K.H."/>
            <person name="Hubbard S.S."/>
            <person name="Banfield J.F."/>
        </authorList>
    </citation>
    <scope>NUCLEOTIDE SEQUENCE [LARGE SCALE GENOMIC DNA]</scope>
</reference>
<sequence>MKTLDYDWCEMLAKRLNKGAKFKYGVGPLLDLTWWIVHDKGGSVAFDEVSAWLQTRERSIENYQPHRSGATIIGDLSSLLPTIQGEVSGALAE</sequence>
<protein>
    <submittedName>
        <fullName evidence="1">Uncharacterized protein</fullName>
    </submittedName>
</protein>
<evidence type="ECO:0000313" key="2">
    <source>
        <dbReference type="Proteomes" id="UP000178570"/>
    </source>
</evidence>
<accession>A0A1G1XKL4</accession>
<dbReference type="EMBL" id="MHHY01000007">
    <property type="protein sequence ID" value="OGY40548.1"/>
    <property type="molecule type" value="Genomic_DNA"/>
</dbReference>
<dbReference type="AlphaFoldDB" id="A0A1G1XKL4"/>
<evidence type="ECO:0000313" key="1">
    <source>
        <dbReference type="EMBL" id="OGY40548.1"/>
    </source>
</evidence>
<name>A0A1G1XKL4_9BACT</name>